<proteinExistence type="predicted"/>
<keyword evidence="3" id="KW-1185">Reference proteome</keyword>
<dbReference type="AlphaFoldDB" id="A0A9D4UN08"/>
<dbReference type="Proteomes" id="UP000886520">
    <property type="component" value="Chromosome 13"/>
</dbReference>
<sequence length="58" mass="5772">MVGNSSRGIFSSMAGSREGFDGTEPSRLIGDECSSGGMLGRNTGMAVGGAVAGMPTFL</sequence>
<gene>
    <name evidence="2" type="ORF">GOP47_0013186</name>
</gene>
<evidence type="ECO:0000256" key="1">
    <source>
        <dbReference type="SAM" id="MobiDB-lite"/>
    </source>
</evidence>
<feature type="non-terminal residue" evidence="2">
    <location>
        <position position="58"/>
    </location>
</feature>
<name>A0A9D4UN08_ADICA</name>
<feature type="region of interest" description="Disordered" evidence="1">
    <location>
        <begin position="1"/>
        <end position="35"/>
    </location>
</feature>
<organism evidence="2 3">
    <name type="scientific">Adiantum capillus-veneris</name>
    <name type="common">Maidenhair fern</name>
    <dbReference type="NCBI Taxonomy" id="13818"/>
    <lineage>
        <taxon>Eukaryota</taxon>
        <taxon>Viridiplantae</taxon>
        <taxon>Streptophyta</taxon>
        <taxon>Embryophyta</taxon>
        <taxon>Tracheophyta</taxon>
        <taxon>Polypodiopsida</taxon>
        <taxon>Polypodiidae</taxon>
        <taxon>Polypodiales</taxon>
        <taxon>Pteridineae</taxon>
        <taxon>Pteridaceae</taxon>
        <taxon>Vittarioideae</taxon>
        <taxon>Adiantum</taxon>
    </lineage>
</organism>
<evidence type="ECO:0000313" key="3">
    <source>
        <dbReference type="Proteomes" id="UP000886520"/>
    </source>
</evidence>
<reference evidence="2" key="1">
    <citation type="submission" date="2021-01" db="EMBL/GenBank/DDBJ databases">
        <title>Adiantum capillus-veneris genome.</title>
        <authorList>
            <person name="Fang Y."/>
            <person name="Liao Q."/>
        </authorList>
    </citation>
    <scope>NUCLEOTIDE SEQUENCE</scope>
    <source>
        <strain evidence="2">H3</strain>
        <tissue evidence="2">Leaf</tissue>
    </source>
</reference>
<protein>
    <submittedName>
        <fullName evidence="2">Uncharacterized protein</fullName>
    </submittedName>
</protein>
<accession>A0A9D4UN08</accession>
<dbReference type="EMBL" id="JABFUD020000013">
    <property type="protein sequence ID" value="KAI5070935.1"/>
    <property type="molecule type" value="Genomic_DNA"/>
</dbReference>
<comment type="caution">
    <text evidence="2">The sequence shown here is derived from an EMBL/GenBank/DDBJ whole genome shotgun (WGS) entry which is preliminary data.</text>
</comment>
<evidence type="ECO:0000313" key="2">
    <source>
        <dbReference type="EMBL" id="KAI5070935.1"/>
    </source>
</evidence>